<sequence>MSFETIMIVMIFELLELFYMILTHQFVYWPFHFILFFILASTIRGFLARKYKPYTEGLSRNQVKVSVIIPEYKEELSILEKVIRSAINNNPDEIIILCDDGRKEEEQLIKKLQREYPSANIRYVFPGKKMGKRASLSLGWLLATGDIIVQLDSDTIMEPNTINEIIKPFADPKVVGVQGHPLLFQTGSRLSYIMGQVIELSRDVVCRMLDGFLVVIDGKIAAYRRDFVIKNIRNFLVESWGKSRIILADDRALTFLANQQGYKTVYQSTAYARSAAQPTLFKFITQQLRWVRSGYLYLIKDIKEGLFFKAPRRYRFQEITYLFSPISFTAALIQTLILNVQAVEILDSGILLSTGLYIPLLLLSFIIFSIGIGITFTVSIKLMNIDKVEIKKLKIRFIDNIILGLIGLFVIYPMTLYAMLTYRNVTDWLTR</sequence>
<keyword evidence="3" id="KW-0328">Glycosyltransferase</keyword>
<evidence type="ECO:0000313" key="9">
    <source>
        <dbReference type="Proteomes" id="UP000423396"/>
    </source>
</evidence>
<comment type="subcellular location">
    <subcellularLocation>
        <location evidence="1">Cell membrane</location>
    </subcellularLocation>
</comment>
<protein>
    <submittedName>
        <fullName evidence="8">Glycosyltransferase</fullName>
    </submittedName>
</protein>
<keyword evidence="7" id="KW-0812">Transmembrane</keyword>
<evidence type="ECO:0000313" key="8">
    <source>
        <dbReference type="EMBL" id="QGR20519.1"/>
    </source>
</evidence>
<proteinExistence type="predicted"/>
<keyword evidence="6" id="KW-0175">Coiled coil</keyword>
<dbReference type="PANTHER" id="PTHR22913:SF12">
    <property type="entry name" value="MANNURONAN SYNTHASE"/>
    <property type="match status" value="1"/>
</dbReference>
<evidence type="ECO:0000256" key="6">
    <source>
        <dbReference type="SAM" id="Coils"/>
    </source>
</evidence>
<keyword evidence="5 7" id="KW-0472">Membrane</keyword>
<evidence type="ECO:0000256" key="5">
    <source>
        <dbReference type="ARBA" id="ARBA00023136"/>
    </source>
</evidence>
<dbReference type="Gene3D" id="3.90.550.10">
    <property type="entry name" value="Spore Coat Polysaccharide Biosynthesis Protein SpsA, Chain A"/>
    <property type="match status" value="1"/>
</dbReference>
<feature type="transmembrane region" description="Helical" evidence="7">
    <location>
        <begin position="5"/>
        <end position="22"/>
    </location>
</feature>
<dbReference type="GO" id="GO:0030213">
    <property type="term" value="P:hyaluronan biosynthetic process"/>
    <property type="evidence" value="ECO:0007669"/>
    <property type="project" value="TreeGrafter"/>
</dbReference>
<dbReference type="InterPro" id="IPR029044">
    <property type="entry name" value="Nucleotide-diphossugar_trans"/>
</dbReference>
<dbReference type="GO" id="GO:0005886">
    <property type="term" value="C:plasma membrane"/>
    <property type="evidence" value="ECO:0007669"/>
    <property type="project" value="UniProtKB-SubCell"/>
</dbReference>
<feature type="transmembrane region" description="Helical" evidence="7">
    <location>
        <begin position="401"/>
        <end position="420"/>
    </location>
</feature>
<gene>
    <name evidence="8" type="ORF">D1868_06090</name>
</gene>
<feature type="coiled-coil region" evidence="6">
    <location>
        <begin position="69"/>
        <end position="122"/>
    </location>
</feature>
<feature type="transmembrane region" description="Helical" evidence="7">
    <location>
        <begin position="357"/>
        <end position="380"/>
    </location>
</feature>
<dbReference type="Pfam" id="PF13641">
    <property type="entry name" value="Glyco_tranf_2_3"/>
    <property type="match status" value="1"/>
</dbReference>
<dbReference type="Proteomes" id="UP000423396">
    <property type="component" value="Chromosome"/>
</dbReference>
<evidence type="ECO:0000256" key="4">
    <source>
        <dbReference type="ARBA" id="ARBA00022679"/>
    </source>
</evidence>
<keyword evidence="4 8" id="KW-0808">Transferase</keyword>
<dbReference type="SUPFAM" id="SSF53448">
    <property type="entry name" value="Nucleotide-diphospho-sugar transferases"/>
    <property type="match status" value="1"/>
</dbReference>
<evidence type="ECO:0000256" key="2">
    <source>
        <dbReference type="ARBA" id="ARBA00022475"/>
    </source>
</evidence>
<name>A0A650CRR3_9CREN</name>
<reference evidence="8 9" key="1">
    <citation type="submission" date="2019-10" db="EMBL/GenBank/DDBJ databases">
        <title>Genome Sequences from Six Type Strain Members of the Archaeal Family Sulfolobaceae: Acidianus ambivalens, Acidianus infernus, Metallosphaera prunae, Stygiolobus azoricus, Sulfolobus metallicus, and Sulfurisphaera ohwakuensis.</title>
        <authorList>
            <person name="Counts J.A."/>
            <person name="Kelly R.M."/>
        </authorList>
    </citation>
    <scope>NUCLEOTIDE SEQUENCE [LARGE SCALE GENOMIC DNA]</scope>
    <source>
        <strain evidence="8 9">FC6</strain>
    </source>
</reference>
<keyword evidence="2" id="KW-1003">Cell membrane</keyword>
<dbReference type="GO" id="GO:0085029">
    <property type="term" value="P:extracellular matrix assembly"/>
    <property type="evidence" value="ECO:0007669"/>
    <property type="project" value="TreeGrafter"/>
</dbReference>
<dbReference type="AlphaFoldDB" id="A0A650CRR3"/>
<dbReference type="PANTHER" id="PTHR22913">
    <property type="entry name" value="HYALURONAN SYNTHASE"/>
    <property type="match status" value="1"/>
</dbReference>
<feature type="transmembrane region" description="Helical" evidence="7">
    <location>
        <begin position="319"/>
        <end position="337"/>
    </location>
</feature>
<organism evidence="8 9">
    <name type="scientific">Stygiolobus azoricus</name>
    <dbReference type="NCBI Taxonomy" id="41675"/>
    <lineage>
        <taxon>Archaea</taxon>
        <taxon>Thermoproteota</taxon>
        <taxon>Thermoprotei</taxon>
        <taxon>Sulfolobales</taxon>
        <taxon>Sulfolobaceae</taxon>
        <taxon>Stygiolobus</taxon>
    </lineage>
</organism>
<dbReference type="GO" id="GO:0050501">
    <property type="term" value="F:hyaluronan synthase activity"/>
    <property type="evidence" value="ECO:0007669"/>
    <property type="project" value="TreeGrafter"/>
</dbReference>
<dbReference type="EMBL" id="CP045483">
    <property type="protein sequence ID" value="QGR20519.1"/>
    <property type="molecule type" value="Genomic_DNA"/>
</dbReference>
<keyword evidence="7" id="KW-1133">Transmembrane helix</keyword>
<evidence type="ECO:0000256" key="3">
    <source>
        <dbReference type="ARBA" id="ARBA00022676"/>
    </source>
</evidence>
<accession>A0A650CRR3</accession>
<keyword evidence="9" id="KW-1185">Reference proteome</keyword>
<evidence type="ECO:0000256" key="1">
    <source>
        <dbReference type="ARBA" id="ARBA00004236"/>
    </source>
</evidence>
<dbReference type="KEGG" id="sazo:D1868_06090"/>
<evidence type="ECO:0000256" key="7">
    <source>
        <dbReference type="SAM" id="Phobius"/>
    </source>
</evidence>
<feature type="transmembrane region" description="Helical" evidence="7">
    <location>
        <begin position="28"/>
        <end position="47"/>
    </location>
</feature>